<dbReference type="PANTHER" id="PTHR42796">
    <property type="entry name" value="FUMARYLACETOACETATE HYDROLASE DOMAIN-CONTAINING PROTEIN 2A-RELATED"/>
    <property type="match status" value="1"/>
</dbReference>
<accession>A0A7G9B445</accession>
<dbReference type="AlphaFoldDB" id="A0A7G9B445"/>
<dbReference type="FunFam" id="3.90.850.10:FF:000002">
    <property type="entry name" value="2-hydroxyhepta-2,4-diene-1,7-dioate isomerase"/>
    <property type="match status" value="1"/>
</dbReference>
<dbReference type="GO" id="GO:0046872">
    <property type="term" value="F:metal ion binding"/>
    <property type="evidence" value="ECO:0007669"/>
    <property type="project" value="UniProtKB-KW"/>
</dbReference>
<reference evidence="5 6" key="1">
    <citation type="submission" date="2020-08" db="EMBL/GenBank/DDBJ databases">
        <authorList>
            <person name="Liu C."/>
            <person name="Sun Q."/>
        </authorList>
    </citation>
    <scope>NUCLEOTIDE SEQUENCE [LARGE SCALE GENOMIC DNA]</scope>
    <source>
        <strain evidence="5 6">NSJ-62</strain>
    </source>
</reference>
<keyword evidence="6" id="KW-1185">Reference proteome</keyword>
<keyword evidence="5" id="KW-0378">Hydrolase</keyword>
<dbReference type="PANTHER" id="PTHR42796:SF4">
    <property type="entry name" value="FUMARYLACETOACETATE HYDROLASE DOMAIN-CONTAINING PROTEIN 2A"/>
    <property type="match status" value="1"/>
</dbReference>
<dbReference type="KEGG" id="ohi:H8790_12940"/>
<dbReference type="GO" id="GO:0016787">
    <property type="term" value="F:hydrolase activity"/>
    <property type="evidence" value="ECO:0007669"/>
    <property type="project" value="UniProtKB-KW"/>
</dbReference>
<evidence type="ECO:0000259" key="4">
    <source>
        <dbReference type="Pfam" id="PF10370"/>
    </source>
</evidence>
<dbReference type="GO" id="GO:0019752">
    <property type="term" value="P:carboxylic acid metabolic process"/>
    <property type="evidence" value="ECO:0007669"/>
    <property type="project" value="UniProtKB-ARBA"/>
</dbReference>
<dbReference type="GO" id="GO:0016853">
    <property type="term" value="F:isomerase activity"/>
    <property type="evidence" value="ECO:0007669"/>
    <property type="project" value="UniProtKB-ARBA"/>
</dbReference>
<dbReference type="InterPro" id="IPR011234">
    <property type="entry name" value="Fumarylacetoacetase-like_C"/>
</dbReference>
<gene>
    <name evidence="5" type="ORF">H8790_12940</name>
</gene>
<dbReference type="RefSeq" id="WP_187332927.1">
    <property type="nucleotide sequence ID" value="NZ_CP060490.1"/>
</dbReference>
<feature type="domain" description="Rv2993c-like N-terminal" evidence="4">
    <location>
        <begin position="1"/>
        <end position="57"/>
    </location>
</feature>
<dbReference type="InterPro" id="IPR036663">
    <property type="entry name" value="Fumarylacetoacetase_C_sf"/>
</dbReference>
<evidence type="ECO:0000313" key="6">
    <source>
        <dbReference type="Proteomes" id="UP000515960"/>
    </source>
</evidence>
<organism evidence="5 6">
    <name type="scientific">Oscillibacter hominis</name>
    <dbReference type="NCBI Taxonomy" id="2763056"/>
    <lineage>
        <taxon>Bacteria</taxon>
        <taxon>Bacillati</taxon>
        <taxon>Bacillota</taxon>
        <taxon>Clostridia</taxon>
        <taxon>Eubacteriales</taxon>
        <taxon>Oscillospiraceae</taxon>
        <taxon>Oscillibacter</taxon>
    </lineage>
</organism>
<comment type="similarity">
    <text evidence="1">Belongs to the FAH family.</text>
</comment>
<dbReference type="SUPFAM" id="SSF56529">
    <property type="entry name" value="FAH"/>
    <property type="match status" value="1"/>
</dbReference>
<sequence length="273" mass="29818">MKLVTFRSGSGTQVGIWDKTGVQPLACSDMVELIERDTLPDPVGAPVPLDQVELLSPIPRPRQDVICLGINYQSHADETGKTFTDGEAVPIFFSKRVNEAVAPGGWIDSHVGFVKELDYEAELAVIIGRAARQVPPEDAAEYIFGYTILNDVSARKIQTRHKQWYFGKSLDGFTPMGPCIVTADEIAFPPALPIRSYVNGELRQESNTSLLLTDIAHIISLLSQGMTLLPGTILSTGTPSGVGMGFDPPRYMHPGDVVECEIEGIGRLRNRVR</sequence>
<dbReference type="InterPro" id="IPR018833">
    <property type="entry name" value="Rv2993c-like_N"/>
</dbReference>
<dbReference type="Proteomes" id="UP000515960">
    <property type="component" value="Chromosome"/>
</dbReference>
<dbReference type="Pfam" id="PF10370">
    <property type="entry name" value="Rv2993c-like_N"/>
    <property type="match status" value="1"/>
</dbReference>
<name>A0A7G9B445_9FIRM</name>
<dbReference type="EMBL" id="CP060490">
    <property type="protein sequence ID" value="QNL44326.1"/>
    <property type="molecule type" value="Genomic_DNA"/>
</dbReference>
<dbReference type="Gene3D" id="3.90.850.10">
    <property type="entry name" value="Fumarylacetoacetase-like, C-terminal domain"/>
    <property type="match status" value="1"/>
</dbReference>
<proteinExistence type="inferred from homology"/>
<evidence type="ECO:0000256" key="1">
    <source>
        <dbReference type="ARBA" id="ARBA00010211"/>
    </source>
</evidence>
<feature type="domain" description="Fumarylacetoacetase-like C-terminal" evidence="3">
    <location>
        <begin position="65"/>
        <end position="273"/>
    </location>
</feature>
<protein>
    <submittedName>
        <fullName evidence="5">Fumarylacetoacetate hydrolase family protein</fullName>
    </submittedName>
</protein>
<keyword evidence="2" id="KW-0479">Metal-binding</keyword>
<dbReference type="Pfam" id="PF01557">
    <property type="entry name" value="FAA_hydrolase"/>
    <property type="match status" value="1"/>
</dbReference>
<evidence type="ECO:0000313" key="5">
    <source>
        <dbReference type="EMBL" id="QNL44326.1"/>
    </source>
</evidence>
<dbReference type="InterPro" id="IPR051121">
    <property type="entry name" value="FAH"/>
</dbReference>
<evidence type="ECO:0000259" key="3">
    <source>
        <dbReference type="Pfam" id="PF01557"/>
    </source>
</evidence>
<evidence type="ECO:0000256" key="2">
    <source>
        <dbReference type="ARBA" id="ARBA00022723"/>
    </source>
</evidence>